<feature type="compositionally biased region" description="Acidic residues" evidence="1">
    <location>
        <begin position="133"/>
        <end position="144"/>
    </location>
</feature>
<accession>A0A1Y6M3Y3</accession>
<dbReference type="AlphaFoldDB" id="A0A1Y6M3Y3"/>
<sequence length="292" mass="32403">MLESRARKDPLKPHFQDLAAIADWCKKFSLDRYHMPDATNLLRLMEKMRYVQGLQSQEEVHELAFRVGKILIQKYLGVKKGGDGRAATAKEVNVLAREVGELWKETTDMAEEENEEEDVEEVVHGGDAKAIDDGDSGDNDDDEDSLARLENAYATPTPQVRSNDHLRKATSAAGADEHKTPPAPVIAGKVETEPNSTSRPSKPGVFSSMVPLERLADIRLALAPGRVSNATARPAQYLEAKRYTASLNELYERREALVKRIAARKIEGERLGAKLKSKREEMVLLVLNGGEC</sequence>
<feature type="region of interest" description="Disordered" evidence="1">
    <location>
        <begin position="107"/>
        <end position="205"/>
    </location>
</feature>
<gene>
    <name evidence="2" type="ORF">ZT1A5_G11943</name>
</gene>
<protein>
    <submittedName>
        <fullName evidence="2">Uncharacterized protein</fullName>
    </submittedName>
</protein>
<reference evidence="2 3" key="1">
    <citation type="submission" date="2016-10" db="EMBL/GenBank/DDBJ databases">
        <authorList>
            <person name="Varghese N."/>
        </authorList>
    </citation>
    <scope>NUCLEOTIDE SEQUENCE [LARGE SCALE GENOMIC DNA]</scope>
</reference>
<evidence type="ECO:0000256" key="1">
    <source>
        <dbReference type="SAM" id="MobiDB-lite"/>
    </source>
</evidence>
<name>A0A1Y6M3Y3_ZYMTR</name>
<dbReference type="EMBL" id="LT882694">
    <property type="protein sequence ID" value="SMY30490.1"/>
    <property type="molecule type" value="Genomic_DNA"/>
</dbReference>
<feature type="compositionally biased region" description="Acidic residues" evidence="1">
    <location>
        <begin position="108"/>
        <end position="120"/>
    </location>
</feature>
<evidence type="ECO:0000313" key="3">
    <source>
        <dbReference type="Proteomes" id="UP000215453"/>
    </source>
</evidence>
<evidence type="ECO:0000313" key="2">
    <source>
        <dbReference type="EMBL" id="SMY30490.1"/>
    </source>
</evidence>
<proteinExistence type="predicted"/>
<feature type="compositionally biased region" description="Basic and acidic residues" evidence="1">
    <location>
        <begin position="121"/>
        <end position="132"/>
    </location>
</feature>
<organism evidence="2 3">
    <name type="scientific">Zymoseptoria tritici ST99CH_1A5</name>
    <dbReference type="NCBI Taxonomy" id="1276529"/>
    <lineage>
        <taxon>Eukaryota</taxon>
        <taxon>Fungi</taxon>
        <taxon>Dikarya</taxon>
        <taxon>Ascomycota</taxon>
        <taxon>Pezizomycotina</taxon>
        <taxon>Dothideomycetes</taxon>
        <taxon>Dothideomycetidae</taxon>
        <taxon>Mycosphaerellales</taxon>
        <taxon>Mycosphaerellaceae</taxon>
        <taxon>Zymoseptoria</taxon>
    </lineage>
</organism>
<dbReference type="Proteomes" id="UP000215453">
    <property type="component" value="Chromosome 19"/>
</dbReference>